<reference evidence="3 4" key="1">
    <citation type="submission" date="2017-03" db="EMBL/GenBank/DDBJ databases">
        <title>Complete sequence of Clostridium formicaceticum DSM 92.</title>
        <authorList>
            <person name="Poehlein A."/>
            <person name="Karl M."/>
            <person name="Bengelsdorf F.R."/>
            <person name="Duerre P."/>
            <person name="Daniel R."/>
        </authorList>
    </citation>
    <scope>NUCLEOTIDE SEQUENCE [LARGE SCALE GENOMIC DNA]</scope>
    <source>
        <strain evidence="3 4">DSM 92</strain>
    </source>
</reference>
<dbReference type="Proteomes" id="UP000192478">
    <property type="component" value="Chromosome"/>
</dbReference>
<dbReference type="GO" id="GO:0008933">
    <property type="term" value="F:peptidoglycan lytic transglycosylase activity"/>
    <property type="evidence" value="ECO:0007669"/>
    <property type="project" value="InterPro"/>
</dbReference>
<protein>
    <submittedName>
        <fullName evidence="3">Soluble lytic murein transglycosylase</fullName>
        <ecNumber evidence="3">4.2.2.-</ecNumber>
    </submittedName>
</protein>
<dbReference type="Pfam" id="PF01464">
    <property type="entry name" value="SLT"/>
    <property type="match status" value="1"/>
</dbReference>
<sequence>MIKNFVNDIFSQKMHEIQNRIPVHLNFSMNTNTTNTSFSKMFRNEVANLQTQYLPKDFDQYIDAAAEKYNLSSALIKSVIKAESNFNPKALSRAGAQGLMQLMPATAKELQVTDVWNPQQNIEGGAKYLRQLLDQYDGNLSLSLAAYNAGPGNVNRYGGIPPFAETQNYVKSILNSLKTHDSSSSSNV</sequence>
<accession>A0AAC9WFV3</accession>
<dbReference type="GO" id="GO:0016020">
    <property type="term" value="C:membrane"/>
    <property type="evidence" value="ECO:0007669"/>
    <property type="project" value="InterPro"/>
</dbReference>
<dbReference type="PANTHER" id="PTHR37423:SF2">
    <property type="entry name" value="MEMBRANE-BOUND LYTIC MUREIN TRANSGLYCOSYLASE C"/>
    <property type="match status" value="1"/>
</dbReference>
<dbReference type="InterPro" id="IPR023346">
    <property type="entry name" value="Lysozyme-like_dom_sf"/>
</dbReference>
<dbReference type="PROSITE" id="PS00922">
    <property type="entry name" value="TRANSGLYCOSYLASE"/>
    <property type="match status" value="1"/>
</dbReference>
<gene>
    <name evidence="3" type="primary">slt_2</name>
    <name evidence="3" type="ORF">CLFO_17110</name>
</gene>
<organism evidence="3 4">
    <name type="scientific">Clostridium formicaceticum</name>
    <dbReference type="NCBI Taxonomy" id="1497"/>
    <lineage>
        <taxon>Bacteria</taxon>
        <taxon>Bacillati</taxon>
        <taxon>Bacillota</taxon>
        <taxon>Clostridia</taxon>
        <taxon>Eubacteriales</taxon>
        <taxon>Clostridiaceae</taxon>
        <taxon>Clostridium</taxon>
    </lineage>
</organism>
<proteinExistence type="inferred from homology"/>
<evidence type="ECO:0000256" key="1">
    <source>
        <dbReference type="ARBA" id="ARBA00007734"/>
    </source>
</evidence>
<dbReference type="CDD" id="cd00254">
    <property type="entry name" value="LT-like"/>
    <property type="match status" value="1"/>
</dbReference>
<feature type="domain" description="Transglycosylase SLT" evidence="2">
    <location>
        <begin position="61"/>
        <end position="168"/>
    </location>
</feature>
<dbReference type="AlphaFoldDB" id="A0AAC9WFV3"/>
<name>A0AAC9WFV3_9CLOT</name>
<dbReference type="GO" id="GO:0000270">
    <property type="term" value="P:peptidoglycan metabolic process"/>
    <property type="evidence" value="ECO:0007669"/>
    <property type="project" value="InterPro"/>
</dbReference>
<dbReference type="EMBL" id="CP020559">
    <property type="protein sequence ID" value="ARE87312.1"/>
    <property type="molecule type" value="Genomic_DNA"/>
</dbReference>
<comment type="similarity">
    <text evidence="1">Belongs to the transglycosylase Slt family.</text>
</comment>
<dbReference type="InterPro" id="IPR000189">
    <property type="entry name" value="Transglyc_AS"/>
</dbReference>
<evidence type="ECO:0000259" key="2">
    <source>
        <dbReference type="Pfam" id="PF01464"/>
    </source>
</evidence>
<evidence type="ECO:0000313" key="3">
    <source>
        <dbReference type="EMBL" id="ARE87312.1"/>
    </source>
</evidence>
<dbReference type="PANTHER" id="PTHR37423">
    <property type="entry name" value="SOLUBLE LYTIC MUREIN TRANSGLYCOSYLASE-RELATED"/>
    <property type="match status" value="1"/>
</dbReference>
<dbReference type="InterPro" id="IPR008258">
    <property type="entry name" value="Transglycosylase_SLT_dom_1"/>
</dbReference>
<dbReference type="Gene3D" id="1.10.530.10">
    <property type="match status" value="1"/>
</dbReference>
<dbReference type="SUPFAM" id="SSF53955">
    <property type="entry name" value="Lysozyme-like"/>
    <property type="match status" value="1"/>
</dbReference>
<keyword evidence="3" id="KW-0456">Lyase</keyword>
<evidence type="ECO:0000313" key="4">
    <source>
        <dbReference type="Proteomes" id="UP000192478"/>
    </source>
</evidence>
<dbReference type="EC" id="4.2.2.-" evidence="3"/>
<dbReference type="RefSeq" id="WP_081562008.1">
    <property type="nucleotide sequence ID" value="NZ_CP017603.1"/>
</dbReference>